<dbReference type="GO" id="GO:0016075">
    <property type="term" value="P:rRNA catabolic process"/>
    <property type="evidence" value="ECO:0007669"/>
    <property type="project" value="TreeGrafter"/>
</dbReference>
<reference evidence="2 3" key="1">
    <citation type="submission" date="2016-04" db="EMBL/GenBank/DDBJ databases">
        <title>Genome sequence of Methanobrevibacter curvatus DSM 11111.</title>
        <authorList>
            <person name="Poehlein A."/>
            <person name="Seedorf H."/>
            <person name="Daniel R."/>
        </authorList>
    </citation>
    <scope>NUCLEOTIDE SEQUENCE [LARGE SCALE GENOMIC DNA]</scope>
    <source>
        <strain evidence="2 3">DSM 11111</strain>
    </source>
</reference>
<evidence type="ECO:0000313" key="3">
    <source>
        <dbReference type="Proteomes" id="UP000077245"/>
    </source>
</evidence>
<dbReference type="OrthoDB" id="75869at2157"/>
<dbReference type="PANTHER" id="PTHR42188">
    <property type="entry name" value="23S RRNA-SPECIFIC ENDONUCLEASE VAPC20"/>
    <property type="match status" value="1"/>
</dbReference>
<dbReference type="AlphaFoldDB" id="A0A166BZS4"/>
<name>A0A166BZS4_9EURY</name>
<dbReference type="Gene3D" id="3.40.50.1010">
    <property type="entry name" value="5'-nuclease"/>
    <property type="match status" value="1"/>
</dbReference>
<evidence type="ECO:0000259" key="1">
    <source>
        <dbReference type="Pfam" id="PF01850"/>
    </source>
</evidence>
<dbReference type="InterPro" id="IPR039018">
    <property type="entry name" value="VapC20-like"/>
</dbReference>
<keyword evidence="3" id="KW-1185">Reference proteome</keyword>
<gene>
    <name evidence="2" type="ORF">MBCUR_18720</name>
</gene>
<protein>
    <submittedName>
        <fullName evidence="2">PIN domain protein</fullName>
    </submittedName>
</protein>
<dbReference type="EMBL" id="LWMV01000222">
    <property type="protein sequence ID" value="KZX10137.1"/>
    <property type="molecule type" value="Genomic_DNA"/>
</dbReference>
<dbReference type="InterPro" id="IPR029060">
    <property type="entry name" value="PIN-like_dom_sf"/>
</dbReference>
<dbReference type="GO" id="GO:0004521">
    <property type="term" value="F:RNA endonuclease activity"/>
    <property type="evidence" value="ECO:0007669"/>
    <property type="project" value="InterPro"/>
</dbReference>
<dbReference type="Proteomes" id="UP000077245">
    <property type="component" value="Unassembled WGS sequence"/>
</dbReference>
<dbReference type="RefSeq" id="WP_067092640.1">
    <property type="nucleotide sequence ID" value="NZ_LWMV01000222.1"/>
</dbReference>
<comment type="caution">
    <text evidence="2">The sequence shown here is derived from an EMBL/GenBank/DDBJ whole genome shotgun (WGS) entry which is preliminary data.</text>
</comment>
<dbReference type="PATRIC" id="fig|49547.3.peg.1978"/>
<dbReference type="STRING" id="49547.MBCUR_18720"/>
<accession>A0A166BZS4</accession>
<dbReference type="SUPFAM" id="SSF88723">
    <property type="entry name" value="PIN domain-like"/>
    <property type="match status" value="1"/>
</dbReference>
<dbReference type="PANTHER" id="PTHR42188:SF1">
    <property type="entry name" value="23S RRNA-SPECIFIC ENDONUCLEASE VAPC20"/>
    <property type="match status" value="1"/>
</dbReference>
<proteinExistence type="predicted"/>
<evidence type="ECO:0000313" key="2">
    <source>
        <dbReference type="EMBL" id="KZX10137.1"/>
    </source>
</evidence>
<organism evidence="2 3">
    <name type="scientific">Methanobrevibacter curvatus</name>
    <dbReference type="NCBI Taxonomy" id="49547"/>
    <lineage>
        <taxon>Archaea</taxon>
        <taxon>Methanobacteriati</taxon>
        <taxon>Methanobacteriota</taxon>
        <taxon>Methanomada group</taxon>
        <taxon>Methanobacteria</taxon>
        <taxon>Methanobacteriales</taxon>
        <taxon>Methanobacteriaceae</taxon>
        <taxon>Methanobrevibacter</taxon>
    </lineage>
</organism>
<dbReference type="Pfam" id="PF01850">
    <property type="entry name" value="PIN"/>
    <property type="match status" value="1"/>
</dbReference>
<sequence length="131" mass="15541">MIFLETSYLINLNVPKLQNHWRAKEIWGEIKDKEKIISKMIVYETITVLRKLKQDTKTVNKVYKLLVDGKIKVLEDVLYYEQALDYALNKNTIGFFDNLSYIVMQNNDIEQIASFDEDFDIFNKIKRIGKN</sequence>
<dbReference type="InterPro" id="IPR002716">
    <property type="entry name" value="PIN_dom"/>
</dbReference>
<feature type="domain" description="PIN" evidence="1">
    <location>
        <begin position="2"/>
        <end position="120"/>
    </location>
</feature>